<protein>
    <submittedName>
        <fullName evidence="5">FMN-binding flavin reductase domain-containing protein</fullName>
    </submittedName>
</protein>
<dbReference type="GO" id="GO:0010181">
    <property type="term" value="F:FMN binding"/>
    <property type="evidence" value="ECO:0007669"/>
    <property type="project" value="InterPro"/>
</dbReference>
<dbReference type="PANTHER" id="PTHR30466">
    <property type="entry name" value="FLAVIN REDUCTASE"/>
    <property type="match status" value="1"/>
</dbReference>
<dbReference type="SMART" id="SM00903">
    <property type="entry name" value="Flavin_Reduct"/>
    <property type="match status" value="1"/>
</dbReference>
<dbReference type="Gene3D" id="3.30.450.40">
    <property type="match status" value="1"/>
</dbReference>
<dbReference type="PANTHER" id="PTHR30466:SF11">
    <property type="entry name" value="FLAVIN-DEPENDENT MONOOXYGENASE, REDUCTASE SUBUNIT HSAB"/>
    <property type="match status" value="1"/>
</dbReference>
<dbReference type="InterPro" id="IPR050268">
    <property type="entry name" value="NADH-dep_flavin_reductase"/>
</dbReference>
<dbReference type="Gene3D" id="2.30.110.10">
    <property type="entry name" value="Electron Transport, Fmn-binding Protein, Chain A"/>
    <property type="match status" value="1"/>
</dbReference>
<accession>L8TNJ7</accession>
<comment type="caution">
    <text evidence="5">The sequence shown here is derived from an EMBL/GenBank/DDBJ whole genome shotgun (WGS) entry which is preliminary data.</text>
</comment>
<dbReference type="InterPro" id="IPR014757">
    <property type="entry name" value="Tscrpt_reg_IclR_C"/>
</dbReference>
<evidence type="ECO:0000256" key="3">
    <source>
        <dbReference type="SAM" id="MobiDB-lite"/>
    </source>
</evidence>
<keyword evidence="6" id="KW-1185">Reference proteome</keyword>
<feature type="domain" description="IclR-ED" evidence="4">
    <location>
        <begin position="217"/>
        <end position="405"/>
    </location>
</feature>
<dbReference type="InterPro" id="IPR002563">
    <property type="entry name" value="Flavin_Rdtase-like_dom"/>
</dbReference>
<dbReference type="InterPro" id="IPR012349">
    <property type="entry name" value="Split_barrel_FMN-bd"/>
</dbReference>
<feature type="compositionally biased region" description="Low complexity" evidence="3">
    <location>
        <begin position="386"/>
        <end position="407"/>
    </location>
</feature>
<proteinExistence type="inferred from homology"/>
<dbReference type="Pfam" id="PF01613">
    <property type="entry name" value="Flavin_Reduct"/>
    <property type="match status" value="1"/>
</dbReference>
<feature type="region of interest" description="Disordered" evidence="3">
    <location>
        <begin position="376"/>
        <end position="407"/>
    </location>
</feature>
<dbReference type="GO" id="GO:0042602">
    <property type="term" value="F:riboflavin reductase (NADPH) activity"/>
    <property type="evidence" value="ECO:0007669"/>
    <property type="project" value="TreeGrafter"/>
</dbReference>
<evidence type="ECO:0000313" key="6">
    <source>
        <dbReference type="Proteomes" id="UP000011189"/>
    </source>
</evidence>
<dbReference type="SUPFAM" id="SSF50475">
    <property type="entry name" value="FMN-binding split barrel"/>
    <property type="match status" value="1"/>
</dbReference>
<reference evidence="6" key="1">
    <citation type="journal article" date="2013" name="Genome Announc.">
        <title>Draft Genome Sequence of the 2-Chloro-4-Nitrophenol-Degrading Bacterium Arthrobacter sp. Strain SJCon.</title>
        <authorList>
            <person name="Vikram S."/>
            <person name="Kumar S."/>
            <person name="Vaidya B."/>
            <person name="Pinnaka A.K."/>
            <person name="Raghava G.P."/>
        </authorList>
    </citation>
    <scope>NUCLEOTIDE SEQUENCE [LARGE SCALE GENOMIC DNA]</scope>
    <source>
        <strain evidence="6">SJCon</strain>
    </source>
</reference>
<dbReference type="AlphaFoldDB" id="L8TNJ7"/>
<sequence>MKRQESGRTLSDGDLGGRVIPYRTITRPPSEPARVARKPLALVINLLVGAQMQTGTTFDDNRFREVLGHLPTGVVVITALASDGRPVGMVVGSFTSVSLDPPLVAFLPARTSSSFADLRGASTFCVNVLSAKQEDVCRQFAVSGSDKFAGINWAPAPSGAPVLDGVVAWIDCEFERVDEAGDHYIVLGRVKNLGTGVPTVPLLFFQGGYGGFATKSLSMGASASMLESLAVADRARDDVEALAADVGFECYAQVLKGQDIVVVASVHPPSRPVQPSRVGMVLPLVPPWGEAFMAWLPEREQDEWLDRLRTPNEDRERILDEMATVRSTGWAMTVWRSLADIDRISDVIAEHGHTPASARELARLFRTQAGLVARSDPRRTSMAWTATRPKPSRPSARPSSTPAAVWP</sequence>
<dbReference type="SUPFAM" id="SSF55781">
    <property type="entry name" value="GAF domain-like"/>
    <property type="match status" value="1"/>
</dbReference>
<keyword evidence="2" id="KW-0560">Oxidoreductase</keyword>
<dbReference type="Proteomes" id="UP000011189">
    <property type="component" value="Unassembled WGS sequence"/>
</dbReference>
<dbReference type="Pfam" id="PF01614">
    <property type="entry name" value="IclR_C"/>
    <property type="match status" value="1"/>
</dbReference>
<dbReference type="InterPro" id="IPR029016">
    <property type="entry name" value="GAF-like_dom_sf"/>
</dbReference>
<name>L8TNJ7_9MICC</name>
<organism evidence="5 6">
    <name type="scientific">Arthrobacter nitrophenolicus</name>
    <dbReference type="NCBI Taxonomy" id="683150"/>
    <lineage>
        <taxon>Bacteria</taxon>
        <taxon>Bacillati</taxon>
        <taxon>Actinomycetota</taxon>
        <taxon>Actinomycetes</taxon>
        <taxon>Micrococcales</taxon>
        <taxon>Micrococcaceae</taxon>
        <taxon>Arthrobacter</taxon>
    </lineage>
</organism>
<evidence type="ECO:0000313" key="5">
    <source>
        <dbReference type="EMBL" id="ELT42844.1"/>
    </source>
</evidence>
<evidence type="ECO:0000256" key="1">
    <source>
        <dbReference type="ARBA" id="ARBA00008898"/>
    </source>
</evidence>
<dbReference type="EMBL" id="AOFD01000079">
    <property type="protein sequence ID" value="ELT42844.1"/>
    <property type="molecule type" value="Genomic_DNA"/>
</dbReference>
<dbReference type="PROSITE" id="PS51078">
    <property type="entry name" value="ICLR_ED"/>
    <property type="match status" value="1"/>
</dbReference>
<gene>
    <name evidence="5" type="ORF">G205_21976</name>
</gene>
<evidence type="ECO:0000259" key="4">
    <source>
        <dbReference type="PROSITE" id="PS51078"/>
    </source>
</evidence>
<evidence type="ECO:0000256" key="2">
    <source>
        <dbReference type="ARBA" id="ARBA00023002"/>
    </source>
</evidence>
<comment type="similarity">
    <text evidence="1">Belongs to the non-flavoprotein flavin reductase family.</text>
</comment>